<comment type="function">
    <text evidence="6">Ligates lysine onto the cytidine present at position 34 of the AUA codon-specific tRNA(Ile) that contains the anticodon CAU, in an ATP-dependent manner. Cytidine is converted to lysidine, thus changing the amino acid specificity of the tRNA from methionine to isoleucine.</text>
</comment>
<comment type="domain">
    <text evidence="6">The N-terminal region contains the highly conserved SGGXDS motif, predicted to be a P-loop motif involved in ATP binding.</text>
</comment>
<sequence>MALHLVGARCGGGARQGPWADREDLGILPGPRRACGPVSDRAGRHAQAGGGGRRPVPVRDLTPGLDERVEGRLDARLDVGPGAPLAVALSGGGDSLALTRIAAGWARRHGRPLLVLTVDHGLQPGSAEWTTACAAAADRLGAGFRALAWRGPYPASGLPAAARRARHALLADAARAAGARVLLMGHTADDLAEAALMRAEGGTTPSPREWGPSPAWPEGRGVFLLRPMLAVGRAEIREWLAEAGETWIEDPANEDPRFARSRARHARLQGAVTDACVAHDASGAAALTSEVRATPFGLALDRQAFRQAGPDAARRVLGAACLAAGGGVRPARTAALEALRLRLVDAGEVQASLAGAQVQADARDILWGRTAGEMARAGVPDLALGAGEVGVLDGRFEVEAVRPVTVTRLAGRMSSLPPRTRATLAEVPPTFRGGLPAVVSEAGTRLASGEDSGVRLRGLARARLAAACGEIASESGVRD</sequence>
<keyword evidence="1 6" id="KW-0436">Ligase</keyword>
<evidence type="ECO:0000259" key="8">
    <source>
        <dbReference type="Pfam" id="PF01171"/>
    </source>
</evidence>
<keyword evidence="2 6" id="KW-0819">tRNA processing</keyword>
<dbReference type="EMBL" id="CP029479">
    <property type="protein sequence ID" value="AWM76574.1"/>
    <property type="molecule type" value="Genomic_DNA"/>
</dbReference>
<dbReference type="EC" id="6.3.4.19" evidence="6"/>
<dbReference type="PANTHER" id="PTHR43033:SF1">
    <property type="entry name" value="TRNA(ILE)-LYSIDINE SYNTHASE-RELATED"/>
    <property type="match status" value="1"/>
</dbReference>
<gene>
    <name evidence="6 9" type="primary">tilS</name>
    <name evidence="9" type="ORF">HYN04_01610</name>
</gene>
<dbReference type="SUPFAM" id="SSF52402">
    <property type="entry name" value="Adenine nucleotide alpha hydrolases-like"/>
    <property type="match status" value="1"/>
</dbReference>
<organism evidence="9 10">
    <name type="scientific">Phenylobacterium parvum</name>
    <dbReference type="NCBI Taxonomy" id="2201350"/>
    <lineage>
        <taxon>Bacteria</taxon>
        <taxon>Pseudomonadati</taxon>
        <taxon>Pseudomonadota</taxon>
        <taxon>Alphaproteobacteria</taxon>
        <taxon>Caulobacterales</taxon>
        <taxon>Caulobacteraceae</taxon>
        <taxon>Phenylobacterium</taxon>
    </lineage>
</organism>
<dbReference type="NCBIfam" id="TIGR02432">
    <property type="entry name" value="lysidine_TilS_N"/>
    <property type="match status" value="1"/>
</dbReference>
<dbReference type="InterPro" id="IPR014729">
    <property type="entry name" value="Rossmann-like_a/b/a_fold"/>
</dbReference>
<evidence type="ECO:0000313" key="10">
    <source>
        <dbReference type="Proteomes" id="UP000247763"/>
    </source>
</evidence>
<dbReference type="InterPro" id="IPR012795">
    <property type="entry name" value="tRNA_Ile_lys_synt_N"/>
</dbReference>
<evidence type="ECO:0000256" key="4">
    <source>
        <dbReference type="ARBA" id="ARBA00022840"/>
    </source>
</evidence>
<comment type="similarity">
    <text evidence="6">Belongs to the tRNA(Ile)-lysidine synthase family.</text>
</comment>
<evidence type="ECO:0000256" key="7">
    <source>
        <dbReference type="SAM" id="MobiDB-lite"/>
    </source>
</evidence>
<dbReference type="Proteomes" id="UP000247763">
    <property type="component" value="Chromosome"/>
</dbReference>
<dbReference type="Gene3D" id="3.40.50.620">
    <property type="entry name" value="HUPs"/>
    <property type="match status" value="1"/>
</dbReference>
<evidence type="ECO:0000256" key="3">
    <source>
        <dbReference type="ARBA" id="ARBA00022741"/>
    </source>
</evidence>
<name>A0A2Z3HZE3_9CAUL</name>
<feature type="domain" description="tRNA(Ile)-lysidine/2-thiocytidine synthase N-terminal" evidence="8">
    <location>
        <begin position="86"/>
        <end position="265"/>
    </location>
</feature>
<accession>A0A2Z3HZE3</accession>
<dbReference type="HAMAP" id="MF_01161">
    <property type="entry name" value="tRNA_Ile_lys_synt"/>
    <property type="match status" value="1"/>
</dbReference>
<dbReference type="GO" id="GO:0005737">
    <property type="term" value="C:cytoplasm"/>
    <property type="evidence" value="ECO:0007669"/>
    <property type="project" value="UniProtKB-SubCell"/>
</dbReference>
<keyword evidence="10" id="KW-1185">Reference proteome</keyword>
<proteinExistence type="inferred from homology"/>
<dbReference type="OrthoDB" id="9807403at2"/>
<feature type="binding site" evidence="6">
    <location>
        <begin position="90"/>
        <end position="95"/>
    </location>
    <ligand>
        <name>ATP</name>
        <dbReference type="ChEBI" id="CHEBI:30616"/>
    </ligand>
</feature>
<evidence type="ECO:0000256" key="5">
    <source>
        <dbReference type="ARBA" id="ARBA00048539"/>
    </source>
</evidence>
<dbReference type="InterPro" id="IPR012094">
    <property type="entry name" value="tRNA_Ile_lys_synt"/>
</dbReference>
<dbReference type="InterPro" id="IPR011063">
    <property type="entry name" value="TilS/TtcA_N"/>
</dbReference>
<protein>
    <recommendedName>
        <fullName evidence="6">tRNA(Ile)-lysidine synthase</fullName>
        <ecNumber evidence="6">6.3.4.19</ecNumber>
    </recommendedName>
    <alternativeName>
        <fullName evidence="6">tRNA(Ile)-2-lysyl-cytidine synthase</fullName>
    </alternativeName>
    <alternativeName>
        <fullName evidence="6">tRNA(Ile)-lysidine synthetase</fullName>
    </alternativeName>
</protein>
<keyword evidence="4 6" id="KW-0067">ATP-binding</keyword>
<dbReference type="GO" id="GO:0032267">
    <property type="term" value="F:tRNA(Ile)-lysidine synthase activity"/>
    <property type="evidence" value="ECO:0007669"/>
    <property type="project" value="UniProtKB-EC"/>
</dbReference>
<dbReference type="GO" id="GO:0006400">
    <property type="term" value="P:tRNA modification"/>
    <property type="evidence" value="ECO:0007669"/>
    <property type="project" value="UniProtKB-UniRule"/>
</dbReference>
<dbReference type="AlphaFoldDB" id="A0A2Z3HZE3"/>
<dbReference type="Pfam" id="PF01171">
    <property type="entry name" value="ATP_bind_3"/>
    <property type="match status" value="1"/>
</dbReference>
<keyword evidence="6" id="KW-0963">Cytoplasm</keyword>
<dbReference type="PANTHER" id="PTHR43033">
    <property type="entry name" value="TRNA(ILE)-LYSIDINE SYNTHASE-RELATED"/>
    <property type="match status" value="1"/>
</dbReference>
<keyword evidence="3 6" id="KW-0547">Nucleotide-binding</keyword>
<evidence type="ECO:0000313" key="9">
    <source>
        <dbReference type="EMBL" id="AWM76574.1"/>
    </source>
</evidence>
<comment type="catalytic activity">
    <reaction evidence="5 6">
        <text>cytidine(34) in tRNA(Ile2) + L-lysine + ATP = lysidine(34) in tRNA(Ile2) + AMP + diphosphate + H(+)</text>
        <dbReference type="Rhea" id="RHEA:43744"/>
        <dbReference type="Rhea" id="RHEA-COMP:10625"/>
        <dbReference type="Rhea" id="RHEA-COMP:10670"/>
        <dbReference type="ChEBI" id="CHEBI:15378"/>
        <dbReference type="ChEBI" id="CHEBI:30616"/>
        <dbReference type="ChEBI" id="CHEBI:32551"/>
        <dbReference type="ChEBI" id="CHEBI:33019"/>
        <dbReference type="ChEBI" id="CHEBI:82748"/>
        <dbReference type="ChEBI" id="CHEBI:83665"/>
        <dbReference type="ChEBI" id="CHEBI:456215"/>
        <dbReference type="EC" id="6.3.4.19"/>
    </reaction>
</comment>
<dbReference type="KEGG" id="phb:HYN04_01610"/>
<evidence type="ECO:0000256" key="1">
    <source>
        <dbReference type="ARBA" id="ARBA00022598"/>
    </source>
</evidence>
<feature type="region of interest" description="Disordered" evidence="7">
    <location>
        <begin position="36"/>
        <end position="59"/>
    </location>
</feature>
<evidence type="ECO:0000256" key="2">
    <source>
        <dbReference type="ARBA" id="ARBA00022694"/>
    </source>
</evidence>
<evidence type="ECO:0000256" key="6">
    <source>
        <dbReference type="HAMAP-Rule" id="MF_01161"/>
    </source>
</evidence>
<dbReference type="GO" id="GO:0005524">
    <property type="term" value="F:ATP binding"/>
    <property type="evidence" value="ECO:0007669"/>
    <property type="project" value="UniProtKB-UniRule"/>
</dbReference>
<comment type="subcellular location">
    <subcellularLocation>
        <location evidence="6">Cytoplasm</location>
    </subcellularLocation>
</comment>
<dbReference type="CDD" id="cd01992">
    <property type="entry name" value="TilS_N"/>
    <property type="match status" value="1"/>
</dbReference>
<reference evidence="10" key="1">
    <citation type="submission" date="2018-05" db="EMBL/GenBank/DDBJ databases">
        <title>Genome sequencing of Phenylobacterium sp. HYN0004.</title>
        <authorList>
            <person name="Yi H."/>
            <person name="Baek C."/>
        </authorList>
    </citation>
    <scope>NUCLEOTIDE SEQUENCE [LARGE SCALE GENOMIC DNA]</scope>
    <source>
        <strain evidence="10">HYN0004</strain>
    </source>
</reference>